<gene>
    <name evidence="3" type="ordered locus">PA14_61110</name>
</gene>
<evidence type="ECO:0000256" key="1">
    <source>
        <dbReference type="ARBA" id="ARBA00022842"/>
    </source>
</evidence>
<evidence type="ECO:0000313" key="4">
    <source>
        <dbReference type="Proteomes" id="UP000000653"/>
    </source>
</evidence>
<evidence type="ECO:0000259" key="2">
    <source>
        <dbReference type="Pfam" id="PF12804"/>
    </source>
</evidence>
<dbReference type="CDD" id="cd04182">
    <property type="entry name" value="GT_2_like_f"/>
    <property type="match status" value="1"/>
</dbReference>
<keyword evidence="1" id="KW-0460">Magnesium</keyword>
<dbReference type="Gene3D" id="3.90.550.10">
    <property type="entry name" value="Spore Coat Polysaccharide Biosynthesis Protein SpsA, Chain A"/>
    <property type="match status" value="1"/>
</dbReference>
<dbReference type="InterPro" id="IPR029044">
    <property type="entry name" value="Nucleotide-diphossugar_trans"/>
</dbReference>
<dbReference type="PANTHER" id="PTHR43777">
    <property type="entry name" value="MOLYBDENUM COFACTOR CYTIDYLYLTRANSFERASE"/>
    <property type="match status" value="1"/>
</dbReference>
<organism evidence="3 4">
    <name type="scientific">Pseudomonas aeruginosa (strain UCBPP-PA14)</name>
    <dbReference type="NCBI Taxonomy" id="208963"/>
    <lineage>
        <taxon>Bacteria</taxon>
        <taxon>Pseudomonadati</taxon>
        <taxon>Pseudomonadota</taxon>
        <taxon>Gammaproteobacteria</taxon>
        <taxon>Pseudomonadales</taxon>
        <taxon>Pseudomonadaceae</taxon>
        <taxon>Pseudomonas</taxon>
    </lineage>
</organism>
<evidence type="ECO:0000313" key="3">
    <source>
        <dbReference type="EMBL" id="ABJ13996.1"/>
    </source>
</evidence>
<dbReference type="KEGG" id="pau:PA14_61110"/>
<accession>A0A0H2ZGF5</accession>
<sequence length="192" mass="20163">MMVAADEVLCLVLAAGQGRRFGSDKRLARLADGTTLLAASVARAREAFAEVRVVVRAGETPASLGLPAQQRLVHSLDASSGMGHSLAAGVAAARNSPARAIAVLLGDMPWIAADTLERLAAMATPEAIVFPLYDGQRGHPVLFGRAFWDALAQLDGDQGARRVLLAHRPAWREVPCDDPGVLRDVDTPAALG</sequence>
<dbReference type="Proteomes" id="UP000000653">
    <property type="component" value="Chromosome"/>
</dbReference>
<dbReference type="AlphaFoldDB" id="A0A0H2ZGF5"/>
<feature type="domain" description="MobA-like NTP transferase" evidence="2">
    <location>
        <begin position="10"/>
        <end position="167"/>
    </location>
</feature>
<dbReference type="EMBL" id="CP000438">
    <property type="protein sequence ID" value="ABJ13996.1"/>
    <property type="molecule type" value="Genomic_DNA"/>
</dbReference>
<dbReference type="InterPro" id="IPR025877">
    <property type="entry name" value="MobA-like_NTP_Trfase"/>
</dbReference>
<dbReference type="Pfam" id="PF12804">
    <property type="entry name" value="NTP_transf_3"/>
    <property type="match status" value="1"/>
</dbReference>
<reference evidence="3 4" key="1">
    <citation type="journal article" date="2006" name="Genome Biol.">
        <title>Genomic analysis reveals that Pseudomonas aeruginosa virulence is combinatorial.</title>
        <authorList>
            <person name="Lee D.G."/>
            <person name="Urbach J.M."/>
            <person name="Wu G."/>
            <person name="Liberati N.T."/>
            <person name="Feinbaum R.L."/>
            <person name="Miyata S."/>
            <person name="Diggins L.T."/>
            <person name="He J."/>
            <person name="Saucier M."/>
            <person name="Deziel E."/>
            <person name="Friedman L."/>
            <person name="Li L."/>
            <person name="Grills G."/>
            <person name="Montgomery K."/>
            <person name="Kucherlapati R."/>
            <person name="Rahme L.G."/>
            <person name="Ausubel F.M."/>
        </authorList>
    </citation>
    <scope>NUCLEOTIDE SEQUENCE [LARGE SCALE GENOMIC DNA]</scope>
    <source>
        <strain evidence="3 4">UCBPP-PA14</strain>
    </source>
</reference>
<dbReference type="PANTHER" id="PTHR43777:SF1">
    <property type="entry name" value="MOLYBDENUM COFACTOR CYTIDYLYLTRANSFERASE"/>
    <property type="match status" value="1"/>
</dbReference>
<protein>
    <recommendedName>
        <fullName evidence="2">MobA-like NTP transferase domain-containing protein</fullName>
    </recommendedName>
</protein>
<dbReference type="SUPFAM" id="SSF53448">
    <property type="entry name" value="Nucleotide-diphospho-sugar transferases"/>
    <property type="match status" value="1"/>
</dbReference>
<name>A0A0H2ZGF5_PSEAB</name>
<dbReference type="HOGENOM" id="CLU_061980_4_1_6"/>
<dbReference type="GO" id="GO:0016779">
    <property type="term" value="F:nucleotidyltransferase activity"/>
    <property type="evidence" value="ECO:0007669"/>
    <property type="project" value="UniProtKB-ARBA"/>
</dbReference>
<proteinExistence type="predicted"/>